<protein>
    <submittedName>
        <fullName evidence="2">Uncharacterized protein</fullName>
    </submittedName>
</protein>
<evidence type="ECO:0000313" key="3">
    <source>
        <dbReference type="Proteomes" id="UP000249396"/>
    </source>
</evidence>
<feature type="transmembrane region" description="Helical" evidence="1">
    <location>
        <begin position="73"/>
        <end position="94"/>
    </location>
</feature>
<feature type="transmembrane region" description="Helical" evidence="1">
    <location>
        <begin position="170"/>
        <end position="191"/>
    </location>
</feature>
<keyword evidence="1" id="KW-1133">Transmembrane helix</keyword>
<sequence>MDALMKKLNVLVMILLIAIFGMAFGIGWAAPDDAATDPQYPEFFSKWLYLVVIVSGLVSLASFYILHKKFLPYDAVVPLFVALLSIYALAVLPVQVNKNFFGWFSEDCFKDNVVNEQREANEWAAPKNLRPGECIEARENVEAIGIKFFIRHYQQGVLDYRPLTTGEVKFFYATLLILWTWTLYGLGLLLYKQLVIK</sequence>
<keyword evidence="1" id="KW-0812">Transmembrane</keyword>
<dbReference type="Proteomes" id="UP000249396">
    <property type="component" value="Unassembled WGS sequence"/>
</dbReference>
<evidence type="ECO:0000313" key="2">
    <source>
        <dbReference type="EMBL" id="PZN82425.1"/>
    </source>
</evidence>
<gene>
    <name evidence="2" type="ORF">DM484_06405</name>
</gene>
<proteinExistence type="predicted"/>
<accession>A0A2W4REE6</accession>
<dbReference type="AlphaFoldDB" id="A0A2W4REE6"/>
<dbReference type="EMBL" id="QJPH01000220">
    <property type="protein sequence ID" value="PZN82425.1"/>
    <property type="molecule type" value="Genomic_DNA"/>
</dbReference>
<organism evidence="2 3">
    <name type="scientific">Candidatus Methylumidiphilus alinenensis</name>
    <dbReference type="NCBI Taxonomy" id="2202197"/>
    <lineage>
        <taxon>Bacteria</taxon>
        <taxon>Pseudomonadati</taxon>
        <taxon>Pseudomonadota</taxon>
        <taxon>Gammaproteobacteria</taxon>
        <taxon>Methylococcales</taxon>
        <taxon>Candidatus Methylumidiphilus</taxon>
    </lineage>
</organism>
<evidence type="ECO:0000256" key="1">
    <source>
        <dbReference type="SAM" id="Phobius"/>
    </source>
</evidence>
<feature type="transmembrane region" description="Helical" evidence="1">
    <location>
        <begin position="47"/>
        <end position="66"/>
    </location>
</feature>
<feature type="transmembrane region" description="Helical" evidence="1">
    <location>
        <begin position="7"/>
        <end position="27"/>
    </location>
</feature>
<keyword evidence="1" id="KW-0472">Membrane</keyword>
<comment type="caution">
    <text evidence="2">The sequence shown here is derived from an EMBL/GenBank/DDBJ whole genome shotgun (WGS) entry which is preliminary data.</text>
</comment>
<reference evidence="2 3" key="1">
    <citation type="journal article" date="2018" name="Aquat. Microb. Ecol.">
        <title>Gammaproteobacterial methanotrophs dominate.</title>
        <authorList>
            <person name="Rissanen A.J."/>
            <person name="Saarenheimo J."/>
            <person name="Tiirola M."/>
            <person name="Peura S."/>
            <person name="Aalto S.L."/>
            <person name="Karvinen A."/>
            <person name="Nykanen H."/>
        </authorList>
    </citation>
    <scope>NUCLEOTIDE SEQUENCE [LARGE SCALE GENOMIC DNA]</scope>
    <source>
        <strain evidence="2">AMbin10</strain>
    </source>
</reference>
<name>A0A2W4REE6_9GAMM</name>